<organism evidence="1 2">
    <name type="scientific">Hymenobacter polaris</name>
    <dbReference type="NCBI Taxonomy" id="2682546"/>
    <lineage>
        <taxon>Bacteria</taxon>
        <taxon>Pseudomonadati</taxon>
        <taxon>Bacteroidota</taxon>
        <taxon>Cytophagia</taxon>
        <taxon>Cytophagales</taxon>
        <taxon>Hymenobacteraceae</taxon>
        <taxon>Hymenobacter</taxon>
    </lineage>
</organism>
<protein>
    <recommendedName>
        <fullName evidence="3">Haloacid dehalogenase-like hydrolase</fullName>
    </recommendedName>
</protein>
<gene>
    <name evidence="1" type="ORF">HHL22_22970</name>
</gene>
<keyword evidence="2" id="KW-1185">Reference proteome</keyword>
<evidence type="ECO:0008006" key="3">
    <source>
        <dbReference type="Google" id="ProtNLM"/>
    </source>
</evidence>
<evidence type="ECO:0000313" key="2">
    <source>
        <dbReference type="Proteomes" id="UP000559626"/>
    </source>
</evidence>
<dbReference type="RefSeq" id="WP_169533776.1">
    <property type="nucleotide sequence ID" value="NZ_JABBGH010000005.1"/>
</dbReference>
<dbReference type="Gene3D" id="1.20.1440.100">
    <property type="entry name" value="SG protein - dephosphorylation function"/>
    <property type="match status" value="1"/>
</dbReference>
<dbReference type="InterPro" id="IPR036412">
    <property type="entry name" value="HAD-like_sf"/>
</dbReference>
<dbReference type="SUPFAM" id="SSF56784">
    <property type="entry name" value="HAD-like"/>
    <property type="match status" value="1"/>
</dbReference>
<dbReference type="AlphaFoldDB" id="A0A7Y0FPZ1"/>
<dbReference type="Gene3D" id="3.40.50.1000">
    <property type="entry name" value="HAD superfamily/HAD-like"/>
    <property type="match status" value="1"/>
</dbReference>
<accession>A0A7Y0FPZ1</accession>
<dbReference type="Proteomes" id="UP000559626">
    <property type="component" value="Unassembled WGS sequence"/>
</dbReference>
<dbReference type="Pfam" id="PF12710">
    <property type="entry name" value="HAD"/>
    <property type="match status" value="1"/>
</dbReference>
<dbReference type="EMBL" id="JABBGH010000005">
    <property type="protein sequence ID" value="NML68071.1"/>
    <property type="molecule type" value="Genomic_DNA"/>
</dbReference>
<proteinExistence type="predicted"/>
<sequence length="230" mass="25678">MPPPLPATDVDIFVFDVCDTLFYSNTTFDYLRYVLARKGWRGRQQLLRLLTGRWSPVYLALATWQKLTGADATKAAALRLLTGLPKIELYDLGKRFLMEFLGERRIAPTHALLAGLAGARPRVVLLSASLDPIVAAIADALGVEFVSSELEYNAQGRSTGRLRRELGGQKHHALAELTGSDDALRLAVATDNFTDRELVARAASRYVVVHRPEAKRFWQDLTPYFIEAYT</sequence>
<comment type="caution">
    <text evidence="1">The sequence shown here is derived from an EMBL/GenBank/DDBJ whole genome shotgun (WGS) entry which is preliminary data.</text>
</comment>
<evidence type="ECO:0000313" key="1">
    <source>
        <dbReference type="EMBL" id="NML68071.1"/>
    </source>
</evidence>
<name>A0A7Y0FPZ1_9BACT</name>
<reference evidence="1 2" key="1">
    <citation type="submission" date="2020-04" db="EMBL/GenBank/DDBJ databases">
        <title>Hymenobacter polaris sp. nov., isolated from Arctic soil.</title>
        <authorList>
            <person name="Dahal R.H."/>
        </authorList>
    </citation>
    <scope>NUCLEOTIDE SEQUENCE [LARGE SCALE GENOMIC DNA]</scope>
    <source>
        <strain evidence="1 2">RP-2-7</strain>
    </source>
</reference>
<dbReference type="InterPro" id="IPR023214">
    <property type="entry name" value="HAD_sf"/>
</dbReference>